<dbReference type="InterPro" id="IPR035979">
    <property type="entry name" value="RBD_domain_sf"/>
</dbReference>
<sequence>SNILGVFGLSLRTNERNLEEVFERFGKLKKVTVVYDHRSNRSRGFGFITFGSVDEAERARDETNGLEIDERKIRVDFSMTHRPHTP</sequence>
<protein>
    <recommendedName>
        <fullName evidence="2">RRM domain-containing protein</fullName>
    </recommendedName>
</protein>
<dbReference type="EMBL" id="KV440988">
    <property type="protein sequence ID" value="OAD70634.1"/>
    <property type="molecule type" value="Genomic_DNA"/>
</dbReference>
<name>A0A167LK67_PHYB8</name>
<dbReference type="InParanoid" id="A0A167LK67"/>
<dbReference type="Gene3D" id="3.30.70.330">
    <property type="match status" value="1"/>
</dbReference>
<dbReference type="InterPro" id="IPR050441">
    <property type="entry name" value="RBM"/>
</dbReference>
<gene>
    <name evidence="3" type="ORF">PHYBLDRAFT_95526</name>
</gene>
<dbReference type="PANTHER" id="PTHR48034">
    <property type="entry name" value="TRANSFORMER-2 SEX-DETERMINING PROTEIN-RELATED"/>
    <property type="match status" value="1"/>
</dbReference>
<dbReference type="OrthoDB" id="439808at2759"/>
<evidence type="ECO:0000256" key="1">
    <source>
        <dbReference type="PROSITE-ProRule" id="PRU00176"/>
    </source>
</evidence>
<dbReference type="InterPro" id="IPR000504">
    <property type="entry name" value="RRM_dom"/>
</dbReference>
<dbReference type="STRING" id="763407.A0A167LK67"/>
<keyword evidence="4" id="KW-1185">Reference proteome</keyword>
<dbReference type="VEuPathDB" id="FungiDB:PHYBLDRAFT_95526"/>
<dbReference type="GeneID" id="29004817"/>
<dbReference type="CDD" id="cd12363">
    <property type="entry name" value="RRM_TRA2"/>
    <property type="match status" value="1"/>
</dbReference>
<dbReference type="GO" id="GO:0003723">
    <property type="term" value="F:RNA binding"/>
    <property type="evidence" value="ECO:0007669"/>
    <property type="project" value="UniProtKB-UniRule"/>
</dbReference>
<dbReference type="AlphaFoldDB" id="A0A167LK67"/>
<dbReference type="RefSeq" id="XP_018288674.1">
    <property type="nucleotide sequence ID" value="XM_018443912.1"/>
</dbReference>
<dbReference type="PROSITE" id="PS50102">
    <property type="entry name" value="RRM"/>
    <property type="match status" value="1"/>
</dbReference>
<evidence type="ECO:0000313" key="4">
    <source>
        <dbReference type="Proteomes" id="UP000077315"/>
    </source>
</evidence>
<dbReference type="Pfam" id="PF00076">
    <property type="entry name" value="RRM_1"/>
    <property type="match status" value="1"/>
</dbReference>
<organism evidence="3 4">
    <name type="scientific">Phycomyces blakesleeanus (strain ATCC 8743b / DSM 1359 / FGSC 10004 / NBRC 33097 / NRRL 1555)</name>
    <dbReference type="NCBI Taxonomy" id="763407"/>
    <lineage>
        <taxon>Eukaryota</taxon>
        <taxon>Fungi</taxon>
        <taxon>Fungi incertae sedis</taxon>
        <taxon>Mucoromycota</taxon>
        <taxon>Mucoromycotina</taxon>
        <taxon>Mucoromycetes</taxon>
        <taxon>Mucorales</taxon>
        <taxon>Phycomycetaceae</taxon>
        <taxon>Phycomyces</taxon>
    </lineage>
</organism>
<dbReference type="Proteomes" id="UP000077315">
    <property type="component" value="Unassembled WGS sequence"/>
</dbReference>
<reference evidence="4" key="1">
    <citation type="submission" date="2015-06" db="EMBL/GenBank/DDBJ databases">
        <title>Expansion of signal transduction pathways in fungi by whole-genome duplication.</title>
        <authorList>
            <consortium name="DOE Joint Genome Institute"/>
            <person name="Corrochano L.M."/>
            <person name="Kuo A."/>
            <person name="Marcet-Houben M."/>
            <person name="Polaino S."/>
            <person name="Salamov A."/>
            <person name="Villalobos J.M."/>
            <person name="Alvarez M.I."/>
            <person name="Avalos J."/>
            <person name="Benito E.P."/>
            <person name="Benoit I."/>
            <person name="Burger G."/>
            <person name="Camino L.P."/>
            <person name="Canovas D."/>
            <person name="Cerda-Olmedo E."/>
            <person name="Cheng J.-F."/>
            <person name="Dominguez A."/>
            <person name="Elias M."/>
            <person name="Eslava A.P."/>
            <person name="Glaser F."/>
            <person name="Grimwood J."/>
            <person name="Gutierrez G."/>
            <person name="Heitman J."/>
            <person name="Henrissat B."/>
            <person name="Iturriaga E.A."/>
            <person name="Lang B.F."/>
            <person name="Lavin J.L."/>
            <person name="Lee S."/>
            <person name="Li W."/>
            <person name="Lindquist E."/>
            <person name="Lopez-Garcia S."/>
            <person name="Luque E.M."/>
            <person name="Marcos A.T."/>
            <person name="Martin J."/>
            <person name="McCluskey K."/>
            <person name="Medina H.R."/>
            <person name="Miralles-Duran A."/>
            <person name="Miyazaki A."/>
            <person name="Munoz-Torres E."/>
            <person name="Oguiza J.A."/>
            <person name="Ohm R."/>
            <person name="Olmedo M."/>
            <person name="Orejas M."/>
            <person name="Ortiz-Castellanos L."/>
            <person name="Pisabarro A.G."/>
            <person name="Rodriguez-Romero J."/>
            <person name="Ruiz-Herrera J."/>
            <person name="Ruiz-Vazquez R."/>
            <person name="Sanz C."/>
            <person name="Schackwitz W."/>
            <person name="Schmutz J."/>
            <person name="Shahriari M."/>
            <person name="Shelest E."/>
            <person name="Silva-Franco F."/>
            <person name="Soanes D."/>
            <person name="Syed K."/>
            <person name="Tagua V.G."/>
            <person name="Talbot N.J."/>
            <person name="Thon M."/>
            <person name="De vries R.P."/>
            <person name="Wiebenga A."/>
            <person name="Yadav J.S."/>
            <person name="Braun E.L."/>
            <person name="Baker S."/>
            <person name="Garre V."/>
            <person name="Horwitz B."/>
            <person name="Torres-Martinez S."/>
            <person name="Idnurm A."/>
            <person name="Herrera-Estrella A."/>
            <person name="Gabaldon T."/>
            <person name="Grigoriev I.V."/>
        </authorList>
    </citation>
    <scope>NUCLEOTIDE SEQUENCE [LARGE SCALE GENOMIC DNA]</scope>
    <source>
        <strain evidence="4">NRRL 1555(-)</strain>
    </source>
</reference>
<proteinExistence type="predicted"/>
<keyword evidence="1" id="KW-0694">RNA-binding</keyword>
<accession>A0A167LK67</accession>
<feature type="non-terminal residue" evidence="3">
    <location>
        <position position="86"/>
    </location>
</feature>
<evidence type="ECO:0000313" key="3">
    <source>
        <dbReference type="EMBL" id="OAD70634.1"/>
    </source>
</evidence>
<evidence type="ECO:0000259" key="2">
    <source>
        <dbReference type="PROSITE" id="PS50102"/>
    </source>
</evidence>
<dbReference type="InterPro" id="IPR012677">
    <property type="entry name" value="Nucleotide-bd_a/b_plait_sf"/>
</dbReference>
<feature type="domain" description="RRM" evidence="2">
    <location>
        <begin position="2"/>
        <end position="80"/>
    </location>
</feature>
<dbReference type="SUPFAM" id="SSF54928">
    <property type="entry name" value="RNA-binding domain, RBD"/>
    <property type="match status" value="1"/>
</dbReference>
<dbReference type="SMART" id="SM00360">
    <property type="entry name" value="RRM"/>
    <property type="match status" value="1"/>
</dbReference>
<feature type="non-terminal residue" evidence="3">
    <location>
        <position position="1"/>
    </location>
</feature>